<evidence type="ECO:0000313" key="3">
    <source>
        <dbReference type="EMBL" id="CCH32208.1"/>
    </source>
</evidence>
<keyword evidence="2" id="KW-0472">Membrane</keyword>
<feature type="region of interest" description="Disordered" evidence="1">
    <location>
        <begin position="1"/>
        <end position="20"/>
    </location>
</feature>
<organism evidence="3 4">
    <name type="scientific">Saccharothrix espanaensis (strain ATCC 51144 / DSM 44229 / JCM 9112 / NBRC 15066 / NRRL 15764)</name>
    <dbReference type="NCBI Taxonomy" id="1179773"/>
    <lineage>
        <taxon>Bacteria</taxon>
        <taxon>Bacillati</taxon>
        <taxon>Actinomycetota</taxon>
        <taxon>Actinomycetes</taxon>
        <taxon>Pseudonocardiales</taxon>
        <taxon>Pseudonocardiaceae</taxon>
        <taxon>Saccharothrix</taxon>
    </lineage>
</organism>
<feature type="transmembrane region" description="Helical" evidence="2">
    <location>
        <begin position="129"/>
        <end position="149"/>
    </location>
</feature>
<dbReference type="RefSeq" id="WP_015102320.1">
    <property type="nucleotide sequence ID" value="NC_019673.1"/>
</dbReference>
<evidence type="ECO:0000313" key="4">
    <source>
        <dbReference type="Proteomes" id="UP000006281"/>
    </source>
</evidence>
<sequence length="160" mass="16351">MPTDSTTSPPRASAAQRDERPRPRLPIALLAAVVPAYLFPALTSALSALVIPDPVVAAAVAAASWTTIAIPSAVAAVLVTLWTRRRTPPERPTAGRTAKAVGIAALICVLIAGAGSAVLIGNGVLPLTVLQYTLSSAAIGGGLAARRWARTNRAAHAKRP</sequence>
<keyword evidence="4" id="KW-1185">Reference proteome</keyword>
<gene>
    <name evidence="3" type="ordered locus">BN6_49380</name>
</gene>
<dbReference type="AlphaFoldDB" id="K0K6L7"/>
<evidence type="ECO:0000256" key="2">
    <source>
        <dbReference type="SAM" id="Phobius"/>
    </source>
</evidence>
<keyword evidence="2" id="KW-1133">Transmembrane helix</keyword>
<evidence type="ECO:0000256" key="1">
    <source>
        <dbReference type="SAM" id="MobiDB-lite"/>
    </source>
</evidence>
<feature type="transmembrane region" description="Helical" evidence="2">
    <location>
        <begin position="57"/>
        <end position="82"/>
    </location>
</feature>
<feature type="transmembrane region" description="Helical" evidence="2">
    <location>
        <begin position="103"/>
        <end position="123"/>
    </location>
</feature>
<dbReference type="HOGENOM" id="CLU_1773431_0_0_11"/>
<dbReference type="KEGG" id="sesp:BN6_49380"/>
<dbReference type="EMBL" id="HE804045">
    <property type="protein sequence ID" value="CCH32208.1"/>
    <property type="molecule type" value="Genomic_DNA"/>
</dbReference>
<reference evidence="3 4" key="1">
    <citation type="journal article" date="2012" name="BMC Genomics">
        <title>Complete genome sequence of Saccharothrix espanaensis DSM 44229T and comparison to the other completely sequenced Pseudonocardiaceae.</title>
        <authorList>
            <person name="Strobel T."/>
            <person name="Al-Dilaimi A."/>
            <person name="Blom J."/>
            <person name="Gessner A."/>
            <person name="Kalinowski J."/>
            <person name="Luzhetska M."/>
            <person name="Puhler A."/>
            <person name="Szczepanowski R."/>
            <person name="Bechthold A."/>
            <person name="Ruckert C."/>
        </authorList>
    </citation>
    <scope>NUCLEOTIDE SEQUENCE [LARGE SCALE GENOMIC DNA]</scope>
    <source>
        <strain evidence="4">ATCC 51144 / DSM 44229 / JCM 9112 / NBRC 15066 / NRRL 15764</strain>
    </source>
</reference>
<keyword evidence="2" id="KW-0812">Transmembrane</keyword>
<proteinExistence type="predicted"/>
<dbReference type="BioCyc" id="SESP1179773:BN6_RS23875-MONOMER"/>
<dbReference type="Proteomes" id="UP000006281">
    <property type="component" value="Chromosome"/>
</dbReference>
<name>K0K6L7_SACES</name>
<protein>
    <submittedName>
        <fullName evidence="3">Putative secreted protein</fullName>
    </submittedName>
</protein>
<feature type="transmembrane region" description="Helical" evidence="2">
    <location>
        <begin position="27"/>
        <end position="51"/>
    </location>
</feature>
<dbReference type="eggNOG" id="ENOG5033ZSF">
    <property type="taxonomic scope" value="Bacteria"/>
</dbReference>
<feature type="compositionally biased region" description="Polar residues" evidence="1">
    <location>
        <begin position="1"/>
        <end position="10"/>
    </location>
</feature>
<dbReference type="PATRIC" id="fig|1179773.3.peg.4955"/>
<dbReference type="STRING" id="1179773.BN6_49380"/>
<accession>K0K6L7</accession>